<name>A0A9P1CDK0_9DINO</name>
<dbReference type="Proteomes" id="UP001152797">
    <property type="component" value="Unassembled WGS sequence"/>
</dbReference>
<gene>
    <name evidence="2" type="ORF">C1SCF055_LOCUS16627</name>
</gene>
<dbReference type="EMBL" id="CAMXCT020001381">
    <property type="protein sequence ID" value="CAL1142935.1"/>
    <property type="molecule type" value="Genomic_DNA"/>
</dbReference>
<dbReference type="GO" id="GO:0003677">
    <property type="term" value="F:DNA binding"/>
    <property type="evidence" value="ECO:0007669"/>
    <property type="project" value="UniProtKB-KW"/>
</dbReference>
<keyword evidence="1" id="KW-0238">DNA-binding</keyword>
<reference evidence="3 4" key="2">
    <citation type="submission" date="2024-05" db="EMBL/GenBank/DDBJ databases">
        <authorList>
            <person name="Chen Y."/>
            <person name="Shah S."/>
            <person name="Dougan E. K."/>
            <person name="Thang M."/>
            <person name="Chan C."/>
        </authorList>
    </citation>
    <scope>NUCLEOTIDE SEQUENCE [LARGE SCALE GENOMIC DNA]</scope>
</reference>
<evidence type="ECO:0000313" key="4">
    <source>
        <dbReference type="Proteomes" id="UP001152797"/>
    </source>
</evidence>
<dbReference type="AlphaFoldDB" id="A0A9P1CDK0"/>
<dbReference type="InterPro" id="IPR010998">
    <property type="entry name" value="Integrase_recombinase_N"/>
</dbReference>
<accession>A0A9P1CDK0</accession>
<proteinExistence type="predicted"/>
<dbReference type="SUPFAM" id="SSF47823">
    <property type="entry name" value="lambda integrase-like, N-terminal domain"/>
    <property type="match status" value="1"/>
</dbReference>
<dbReference type="EMBL" id="CAMXCT010001381">
    <property type="protein sequence ID" value="CAI3989560.1"/>
    <property type="molecule type" value="Genomic_DNA"/>
</dbReference>
<reference evidence="2" key="1">
    <citation type="submission" date="2022-10" db="EMBL/GenBank/DDBJ databases">
        <authorList>
            <person name="Chen Y."/>
            <person name="Dougan E. K."/>
            <person name="Chan C."/>
            <person name="Rhodes N."/>
            <person name="Thang M."/>
        </authorList>
    </citation>
    <scope>NUCLEOTIDE SEQUENCE</scope>
</reference>
<comment type="caution">
    <text evidence="2">The sequence shown here is derived from an EMBL/GenBank/DDBJ whole genome shotgun (WGS) entry which is preliminary data.</text>
</comment>
<dbReference type="OrthoDB" id="415091at2759"/>
<organism evidence="2">
    <name type="scientific">Cladocopium goreaui</name>
    <dbReference type="NCBI Taxonomy" id="2562237"/>
    <lineage>
        <taxon>Eukaryota</taxon>
        <taxon>Sar</taxon>
        <taxon>Alveolata</taxon>
        <taxon>Dinophyceae</taxon>
        <taxon>Suessiales</taxon>
        <taxon>Symbiodiniaceae</taxon>
        <taxon>Cladocopium</taxon>
    </lineage>
</organism>
<evidence type="ECO:0000256" key="1">
    <source>
        <dbReference type="ARBA" id="ARBA00023125"/>
    </source>
</evidence>
<protein>
    <submittedName>
        <fullName evidence="2">Uncharacterized protein</fullName>
    </submittedName>
</protein>
<evidence type="ECO:0000313" key="2">
    <source>
        <dbReference type="EMBL" id="CAI3989560.1"/>
    </source>
</evidence>
<dbReference type="EMBL" id="CAMXCT030001381">
    <property type="protein sequence ID" value="CAL4776872.1"/>
    <property type="molecule type" value="Genomic_DNA"/>
</dbReference>
<keyword evidence="4" id="KW-1185">Reference proteome</keyword>
<sequence>MAQMADRWATKIVALPIFSDAFAKAVLRSPFANLAFVLAMEVRTAQEFALQVSEWAPQLDAEFRDDLLRSPFMLEQFWTLAFSVEKPFLESTVTQLGFGLCEAPMPPISAETARARRVGAIKALTERPVHPPKKLLKTATGPASATPLLDQENAARWKWAARLEAIGKKAGSFSKLLLETTNESGLSAAEIARLRQLVLSSGAPRTMAVHVSNWERFAEWAESKGIVLHPVTSAKLIQYALHLDNNECGPSVIPTFRTSVKWVTSKLAIECPDVDHAGLLAIQNEVISKRAKTLKEAVPIPTAVVRCLELFVMDEVEPQAARLFIWWWLCMVFASLRYDDALHVKPGELTMSEEGMFGGGMGFMQQEDLDRDFWMRDLNTREAFRSAPAQYQRSLQWLRHFAKHALNHYHEGDPEEFKSLEVQVLKLTAHSARVTMLDAAVHAGRSTEEIGLQANWKNPGPLVLKYTRNRSAIPAKMVQQLVQDMLTQCHPVEETEEVELDAVDRSSFNQAHFYVKTDGSRSSYDYRYHCSAEEDDNVLACGRVSIADCTDVGSFLPDASVLCKHCARARPDVVAQGSA</sequence>
<evidence type="ECO:0000313" key="3">
    <source>
        <dbReference type="EMBL" id="CAL4776872.1"/>
    </source>
</evidence>
<dbReference type="Gene3D" id="1.10.150.130">
    <property type="match status" value="1"/>
</dbReference>